<feature type="signal peptide" evidence="1">
    <location>
        <begin position="1"/>
        <end position="25"/>
    </location>
</feature>
<name>A0A2T5U9H2_9SPHN</name>
<dbReference type="GeneID" id="91005241"/>
<evidence type="ECO:0000313" key="3">
    <source>
        <dbReference type="EMBL" id="PTW48118.1"/>
    </source>
</evidence>
<dbReference type="GO" id="GO:0004767">
    <property type="term" value="F:sphingomyelin phosphodiesterase activity"/>
    <property type="evidence" value="ECO:0007669"/>
    <property type="project" value="InterPro"/>
</dbReference>
<dbReference type="GO" id="GO:0004527">
    <property type="term" value="F:exonuclease activity"/>
    <property type="evidence" value="ECO:0007669"/>
    <property type="project" value="UniProtKB-KW"/>
</dbReference>
<evidence type="ECO:0000313" key="4">
    <source>
        <dbReference type="Proteomes" id="UP000244013"/>
    </source>
</evidence>
<feature type="chain" id="PRO_5015519109" evidence="1">
    <location>
        <begin position="26"/>
        <end position="342"/>
    </location>
</feature>
<dbReference type="InterPro" id="IPR005135">
    <property type="entry name" value="Endo/exonuclease/phosphatase"/>
</dbReference>
<reference evidence="3 4" key="1">
    <citation type="submission" date="2018-04" db="EMBL/GenBank/DDBJ databases">
        <title>Genomic Encyclopedia of Type Strains, Phase III (KMG-III): the genomes of soil and plant-associated and newly described type strains.</title>
        <authorList>
            <person name="Whitman W."/>
        </authorList>
    </citation>
    <scope>NUCLEOTIDE SEQUENCE [LARGE SCALE GENOMIC DNA]</scope>
    <source>
        <strain evidence="3 4">MA-olki</strain>
    </source>
</reference>
<organism evidence="3 4">
    <name type="scientific">Sphingomonas faeni</name>
    <dbReference type="NCBI Taxonomy" id="185950"/>
    <lineage>
        <taxon>Bacteria</taxon>
        <taxon>Pseudomonadati</taxon>
        <taxon>Pseudomonadota</taxon>
        <taxon>Alphaproteobacteria</taxon>
        <taxon>Sphingomonadales</taxon>
        <taxon>Sphingomonadaceae</taxon>
        <taxon>Sphingomonas</taxon>
    </lineage>
</organism>
<sequence length="342" mass="35881">MVSHRLGRFAASLALLAATASPATASGAESTVSVMTYNVHGLPWPIAEDRTASLSAIAAQLRAMRADGHQPRIVALQEAFVPDAKAIGAAAGYRYIAFGASADASASAETPNDRSFVSAGSMFRGEQVGKHVDSGLAIFSDYPILAVRRISYPVCAGYDCLANKGAMAAMIAVPGLAGPVTVIDTHLNSNGATGVSEPRALYAYKRQIDLLSAFIGSMERPHETLLVAGDFNVGQDIARRAYFAQHMFGGSMPLTGGEQRCRSTPTCLVTQAADVATSTGRAKDWLMYRASDALSVKPVAFSAPFGRAGDKTMLSDHIGVMVSYTLDGVAVRPKMAAMLASR</sequence>
<gene>
    <name evidence="3" type="ORF">C8J25_102207</name>
</gene>
<evidence type="ECO:0000259" key="2">
    <source>
        <dbReference type="Pfam" id="PF03372"/>
    </source>
</evidence>
<dbReference type="InterPro" id="IPR038772">
    <property type="entry name" value="Sph/SMPD2-like"/>
</dbReference>
<dbReference type="EMBL" id="QAYE01000002">
    <property type="protein sequence ID" value="PTW48118.1"/>
    <property type="molecule type" value="Genomic_DNA"/>
</dbReference>
<keyword evidence="3" id="KW-0255">Endonuclease</keyword>
<keyword evidence="3" id="KW-0269">Exonuclease</keyword>
<dbReference type="InterPro" id="IPR036691">
    <property type="entry name" value="Endo/exonu/phosph_ase_sf"/>
</dbReference>
<dbReference type="Gene3D" id="3.60.10.10">
    <property type="entry name" value="Endonuclease/exonuclease/phosphatase"/>
    <property type="match status" value="1"/>
</dbReference>
<evidence type="ECO:0000256" key="1">
    <source>
        <dbReference type="SAM" id="SignalP"/>
    </source>
</evidence>
<dbReference type="AlphaFoldDB" id="A0A2T5U9H2"/>
<dbReference type="RefSeq" id="WP_167397668.1">
    <property type="nucleotide sequence ID" value="NZ_QAYE01000002.1"/>
</dbReference>
<keyword evidence="1" id="KW-0732">Signal</keyword>
<dbReference type="PANTHER" id="PTHR16320:SF23">
    <property type="entry name" value="SPHINGOMYELINASE C 1"/>
    <property type="match status" value="1"/>
</dbReference>
<dbReference type="Pfam" id="PF03372">
    <property type="entry name" value="Exo_endo_phos"/>
    <property type="match status" value="1"/>
</dbReference>
<keyword evidence="3" id="KW-0540">Nuclease</keyword>
<feature type="domain" description="Endonuclease/exonuclease/phosphatase" evidence="2">
    <location>
        <begin position="35"/>
        <end position="246"/>
    </location>
</feature>
<accession>A0A2T5U9H2</accession>
<dbReference type="SUPFAM" id="SSF56219">
    <property type="entry name" value="DNase I-like"/>
    <property type="match status" value="1"/>
</dbReference>
<comment type="caution">
    <text evidence="3">The sequence shown here is derived from an EMBL/GenBank/DDBJ whole genome shotgun (WGS) entry which is preliminary data.</text>
</comment>
<dbReference type="Proteomes" id="UP000244013">
    <property type="component" value="Unassembled WGS sequence"/>
</dbReference>
<proteinExistence type="predicted"/>
<dbReference type="PANTHER" id="PTHR16320">
    <property type="entry name" value="SPHINGOMYELINASE FAMILY MEMBER"/>
    <property type="match status" value="1"/>
</dbReference>
<protein>
    <submittedName>
        <fullName evidence="3">Endonuclease/exonuclease/phosphatase family protein</fullName>
    </submittedName>
</protein>
<dbReference type="GO" id="GO:0004519">
    <property type="term" value="F:endonuclease activity"/>
    <property type="evidence" value="ECO:0007669"/>
    <property type="project" value="UniProtKB-KW"/>
</dbReference>
<keyword evidence="3" id="KW-0378">Hydrolase</keyword>